<accession>A0A1X6X6X4</accession>
<dbReference type="PROSITE" id="PS50977">
    <property type="entry name" value="HTH_TETR_2"/>
    <property type="match status" value="1"/>
</dbReference>
<reference evidence="6 7" key="1">
    <citation type="submission" date="2017-02" db="EMBL/GenBank/DDBJ databases">
        <authorList>
            <person name="Peterson S.W."/>
        </authorList>
    </citation>
    <scope>NUCLEOTIDE SEQUENCE [LARGE SCALE GENOMIC DNA]</scope>
    <source>
        <strain evidence="6 7">CIP104813</strain>
    </source>
</reference>
<dbReference type="InterPro" id="IPR050109">
    <property type="entry name" value="HTH-type_TetR-like_transc_reg"/>
</dbReference>
<dbReference type="FunFam" id="1.10.10.60:FF:000141">
    <property type="entry name" value="TetR family transcriptional regulator"/>
    <property type="match status" value="1"/>
</dbReference>
<evidence type="ECO:0000313" key="6">
    <source>
        <dbReference type="EMBL" id="SLM95074.1"/>
    </source>
</evidence>
<dbReference type="AlphaFoldDB" id="A0A1X6X6X4"/>
<keyword evidence="1" id="KW-0805">Transcription regulation</keyword>
<keyword evidence="7" id="KW-1185">Reference proteome</keyword>
<dbReference type="PROSITE" id="PS01081">
    <property type="entry name" value="HTH_TETR_1"/>
    <property type="match status" value="1"/>
</dbReference>
<dbReference type="InterPro" id="IPR009057">
    <property type="entry name" value="Homeodomain-like_sf"/>
</dbReference>
<dbReference type="PANTHER" id="PTHR30055">
    <property type="entry name" value="HTH-TYPE TRANSCRIPTIONAL REGULATOR RUTR"/>
    <property type="match status" value="1"/>
</dbReference>
<feature type="DNA-binding region" description="H-T-H motif" evidence="4">
    <location>
        <begin position="23"/>
        <end position="42"/>
    </location>
</feature>
<evidence type="ECO:0000256" key="2">
    <source>
        <dbReference type="ARBA" id="ARBA00023125"/>
    </source>
</evidence>
<name>A0A1X6X6X4_9MICO</name>
<proteinExistence type="predicted"/>
<dbReference type="EMBL" id="FWFG01000107">
    <property type="protein sequence ID" value="SLM95074.1"/>
    <property type="molecule type" value="Genomic_DNA"/>
</dbReference>
<keyword evidence="2 4" id="KW-0238">DNA-binding</keyword>
<dbReference type="PANTHER" id="PTHR30055:SF234">
    <property type="entry name" value="HTH-TYPE TRANSCRIPTIONAL REGULATOR BETI"/>
    <property type="match status" value="1"/>
</dbReference>
<dbReference type="GO" id="GO:0045892">
    <property type="term" value="P:negative regulation of DNA-templated transcription"/>
    <property type="evidence" value="ECO:0007669"/>
    <property type="project" value="UniProtKB-ARBA"/>
</dbReference>
<keyword evidence="3" id="KW-0804">Transcription</keyword>
<dbReference type="Proteomes" id="UP000195981">
    <property type="component" value="Unassembled WGS sequence"/>
</dbReference>
<dbReference type="GO" id="GO:0000976">
    <property type="term" value="F:transcription cis-regulatory region binding"/>
    <property type="evidence" value="ECO:0007669"/>
    <property type="project" value="TreeGrafter"/>
</dbReference>
<evidence type="ECO:0000256" key="3">
    <source>
        <dbReference type="ARBA" id="ARBA00023163"/>
    </source>
</evidence>
<organism evidence="6 7">
    <name type="scientific">Brachybacterium nesterenkovii</name>
    <dbReference type="NCBI Taxonomy" id="47847"/>
    <lineage>
        <taxon>Bacteria</taxon>
        <taxon>Bacillati</taxon>
        <taxon>Actinomycetota</taxon>
        <taxon>Actinomycetes</taxon>
        <taxon>Micrococcales</taxon>
        <taxon>Dermabacteraceae</taxon>
        <taxon>Brachybacterium</taxon>
    </lineage>
</organism>
<dbReference type="Gene3D" id="1.10.357.10">
    <property type="entry name" value="Tetracycline Repressor, domain 2"/>
    <property type="match status" value="1"/>
</dbReference>
<evidence type="ECO:0000256" key="1">
    <source>
        <dbReference type="ARBA" id="ARBA00023015"/>
    </source>
</evidence>
<evidence type="ECO:0000256" key="4">
    <source>
        <dbReference type="PROSITE-ProRule" id="PRU00335"/>
    </source>
</evidence>
<gene>
    <name evidence="6" type="ORF">FM110_12225</name>
</gene>
<feature type="domain" description="HTH tetR-type" evidence="5">
    <location>
        <begin position="1"/>
        <end position="60"/>
    </location>
</feature>
<dbReference type="SUPFAM" id="SSF46689">
    <property type="entry name" value="Homeodomain-like"/>
    <property type="match status" value="1"/>
</dbReference>
<dbReference type="Pfam" id="PF00440">
    <property type="entry name" value="TetR_N"/>
    <property type="match status" value="1"/>
</dbReference>
<dbReference type="InterPro" id="IPR023772">
    <property type="entry name" value="DNA-bd_HTH_TetR-type_CS"/>
</dbReference>
<dbReference type="GO" id="GO:0003700">
    <property type="term" value="F:DNA-binding transcription factor activity"/>
    <property type="evidence" value="ECO:0007669"/>
    <property type="project" value="TreeGrafter"/>
</dbReference>
<sequence>MRRAQLLETATRQFTRSGYHRTSMDSIAAAAGVTKPVLYQHFGSKEDLYLEVVRAVGARLITEIDQITDLEGGTRSRIAHGLHCFTTVLVESGTALRMLEASEAVSEEVTRAVTEIVGHAGDAIAQALMRHREIPASDAHILGQGLAALARSNAENLASASTAEERERITALLTTFMSDGLWSFPPRATPGPPSGTLTAAVAHDVRPQAIAHPEQVAHSDLIA</sequence>
<dbReference type="InterPro" id="IPR001647">
    <property type="entry name" value="HTH_TetR"/>
</dbReference>
<evidence type="ECO:0000313" key="7">
    <source>
        <dbReference type="Proteomes" id="UP000195981"/>
    </source>
</evidence>
<evidence type="ECO:0000259" key="5">
    <source>
        <dbReference type="PROSITE" id="PS50977"/>
    </source>
</evidence>
<dbReference type="PRINTS" id="PR00455">
    <property type="entry name" value="HTHTETR"/>
</dbReference>
<protein>
    <submittedName>
        <fullName evidence="6">Transcriptional regulator, TetR family</fullName>
    </submittedName>
</protein>